<dbReference type="Gene3D" id="1.50.10.20">
    <property type="match status" value="1"/>
</dbReference>
<keyword evidence="7" id="KW-0472">Membrane</keyword>
<dbReference type="AlphaFoldDB" id="A0A9P6I888"/>
<evidence type="ECO:0000256" key="5">
    <source>
        <dbReference type="ARBA" id="ARBA00022729"/>
    </source>
</evidence>
<accession>A0A9P6I888</accession>
<dbReference type="FunFam" id="1.50.10.20:FF:000006">
    <property type="entry name" value="Mannan endo-1,6-alpha-mannosidase"/>
    <property type="match status" value="1"/>
</dbReference>
<evidence type="ECO:0000313" key="14">
    <source>
        <dbReference type="Proteomes" id="UP000781932"/>
    </source>
</evidence>
<evidence type="ECO:0000256" key="12">
    <source>
        <dbReference type="SAM" id="SignalP"/>
    </source>
</evidence>
<comment type="subcellular location">
    <subcellularLocation>
        <location evidence="2">Endomembrane system</location>
    </subcellularLocation>
</comment>
<keyword evidence="5 12" id="KW-0732">Signal</keyword>
<evidence type="ECO:0000256" key="9">
    <source>
        <dbReference type="ARBA" id="ARBA00023295"/>
    </source>
</evidence>
<evidence type="ECO:0000313" key="13">
    <source>
        <dbReference type="EMBL" id="KAF9873850.1"/>
    </source>
</evidence>
<dbReference type="InterPro" id="IPR008928">
    <property type="entry name" value="6-hairpin_glycosidase_sf"/>
</dbReference>
<keyword evidence="6 10" id="KW-0378">Hydrolase</keyword>
<dbReference type="EC" id="3.2.1.101" evidence="4 10"/>
<dbReference type="GO" id="GO:0008496">
    <property type="term" value="F:mannan endo-1,6-alpha-mannosidase activity"/>
    <property type="evidence" value="ECO:0007669"/>
    <property type="project" value="UniProtKB-UniRule"/>
</dbReference>
<evidence type="ECO:0000256" key="3">
    <source>
        <dbReference type="ARBA" id="ARBA00009699"/>
    </source>
</evidence>
<evidence type="ECO:0000256" key="6">
    <source>
        <dbReference type="ARBA" id="ARBA00022801"/>
    </source>
</evidence>
<comment type="catalytic activity">
    <reaction evidence="1 10">
        <text>Random hydrolysis of (1-&gt;6)-alpha-D-mannosidic linkages in unbranched (1-&gt;6)-mannans.</text>
        <dbReference type="EC" id="3.2.1.101"/>
    </reaction>
</comment>
<dbReference type="PIRSF" id="PIRSF016302">
    <property type="entry name" value="Man_a_manosd"/>
    <property type="match status" value="1"/>
</dbReference>
<gene>
    <name evidence="13" type="ORF">CkaCkLH20_08584</name>
</gene>
<feature type="region of interest" description="Disordered" evidence="11">
    <location>
        <begin position="412"/>
        <end position="449"/>
    </location>
</feature>
<dbReference type="GO" id="GO:0009272">
    <property type="term" value="P:fungal-type cell wall biogenesis"/>
    <property type="evidence" value="ECO:0007669"/>
    <property type="project" value="TreeGrafter"/>
</dbReference>
<dbReference type="Pfam" id="PF03663">
    <property type="entry name" value="Glyco_hydro_76"/>
    <property type="match status" value="1"/>
</dbReference>
<dbReference type="EMBL" id="JAATWM020000029">
    <property type="protein sequence ID" value="KAF9873850.1"/>
    <property type="molecule type" value="Genomic_DNA"/>
</dbReference>
<reference evidence="13" key="2">
    <citation type="submission" date="2020-11" db="EMBL/GenBank/DDBJ databases">
        <title>Whole genome sequencing of Colletotrichum sp.</title>
        <authorList>
            <person name="Li H."/>
        </authorList>
    </citation>
    <scope>NUCLEOTIDE SEQUENCE</scope>
    <source>
        <strain evidence="13">CkLH20</strain>
    </source>
</reference>
<organism evidence="13 14">
    <name type="scientific">Colletotrichum karsti</name>
    <dbReference type="NCBI Taxonomy" id="1095194"/>
    <lineage>
        <taxon>Eukaryota</taxon>
        <taxon>Fungi</taxon>
        <taxon>Dikarya</taxon>
        <taxon>Ascomycota</taxon>
        <taxon>Pezizomycotina</taxon>
        <taxon>Sordariomycetes</taxon>
        <taxon>Hypocreomycetidae</taxon>
        <taxon>Glomerellales</taxon>
        <taxon>Glomerellaceae</taxon>
        <taxon>Colletotrichum</taxon>
        <taxon>Colletotrichum boninense species complex</taxon>
    </lineage>
</organism>
<reference evidence="13" key="1">
    <citation type="submission" date="2020-03" db="EMBL/GenBank/DDBJ databases">
        <authorList>
            <person name="He L."/>
        </authorList>
    </citation>
    <scope>NUCLEOTIDE SEQUENCE</scope>
    <source>
        <strain evidence="13">CkLH20</strain>
    </source>
</reference>
<dbReference type="InterPro" id="IPR014480">
    <property type="entry name" value="Mannan-1_6-alpha_mannosidase"/>
</dbReference>
<comment type="caution">
    <text evidence="13">The sequence shown here is derived from an EMBL/GenBank/DDBJ whole genome shotgun (WGS) entry which is preliminary data.</text>
</comment>
<evidence type="ECO:0000256" key="10">
    <source>
        <dbReference type="PIRNR" id="PIRNR016302"/>
    </source>
</evidence>
<dbReference type="OrthoDB" id="9984024at2759"/>
<feature type="signal peptide" evidence="12">
    <location>
        <begin position="1"/>
        <end position="23"/>
    </location>
</feature>
<dbReference type="GeneID" id="62164373"/>
<dbReference type="PANTHER" id="PTHR12145:SF36">
    <property type="entry name" value="MANNAN ENDO-1,6-ALPHA-MANNOSIDASE DCW1"/>
    <property type="match status" value="1"/>
</dbReference>
<dbReference type="SUPFAM" id="SSF48208">
    <property type="entry name" value="Six-hairpin glycosidases"/>
    <property type="match status" value="1"/>
</dbReference>
<proteinExistence type="inferred from homology"/>
<evidence type="ECO:0000256" key="7">
    <source>
        <dbReference type="ARBA" id="ARBA00023136"/>
    </source>
</evidence>
<keyword evidence="14" id="KW-1185">Reference proteome</keyword>
<protein>
    <recommendedName>
        <fullName evidence="4 10">Mannan endo-1,6-alpha-mannosidase</fullName>
        <ecNumber evidence="4 10">3.2.1.101</ecNumber>
    </recommendedName>
</protein>
<sequence length="472" mass="50338">MKSYVSAVSGALLLLGTLPGTIAELKISSGDEIITSSSKLAKDLFTLYDGDKPGKAPGILPGPPPYGGGDYYYIQGAGFWQTYIDYQHLTGDDSFQDSILKGLAHQIGPNDNYLPPNSTLEAGNDGQCFWGSAALQAAEYQLPNYDGRASWIELAKNVWTEQSSDLRQDGTCGGGLRWQFASFIEGYDWKQATANACHLTMGARLARFTGNATYAEHSEKTWDWLSNVGLIDNKTMAVYDGTSVEKNCTNINKAQWSMNVASLVEGAAFMYNFTNGSDIWRDRTQKLTDSLLKTFFPKGIAYEVACEKKKGVCPVDALFMKGYVHRWLAVATQVAPFLSEKVLPVLKTSAEAAAKQCKDSDNGTTTCGFYWSDSKFVDPRTADDTTGVGEGTSVLSAISSLLINDAKVPFTEKDEGSSNGGSGGSGSGGSATGTGTAGPASPTESPSGGGRFAVDMKLSLLVGTMAAFAWAI</sequence>
<dbReference type="RefSeq" id="XP_038743311.1">
    <property type="nucleotide sequence ID" value="XM_038891299.1"/>
</dbReference>
<evidence type="ECO:0000256" key="8">
    <source>
        <dbReference type="ARBA" id="ARBA00023180"/>
    </source>
</evidence>
<comment type="similarity">
    <text evidence="3 10">Belongs to the glycosyl hydrolase 76 family.</text>
</comment>
<evidence type="ECO:0000256" key="11">
    <source>
        <dbReference type="SAM" id="MobiDB-lite"/>
    </source>
</evidence>
<dbReference type="GO" id="GO:0012505">
    <property type="term" value="C:endomembrane system"/>
    <property type="evidence" value="ECO:0007669"/>
    <property type="project" value="UniProtKB-SubCell"/>
</dbReference>
<feature type="compositionally biased region" description="Gly residues" evidence="11">
    <location>
        <begin position="418"/>
        <end position="436"/>
    </location>
</feature>
<evidence type="ECO:0000256" key="1">
    <source>
        <dbReference type="ARBA" id="ARBA00001452"/>
    </source>
</evidence>
<name>A0A9P6I888_9PEZI</name>
<dbReference type="GO" id="GO:0016052">
    <property type="term" value="P:carbohydrate catabolic process"/>
    <property type="evidence" value="ECO:0007669"/>
    <property type="project" value="InterPro"/>
</dbReference>
<dbReference type="InterPro" id="IPR005198">
    <property type="entry name" value="Glyco_hydro_76"/>
</dbReference>
<keyword evidence="8" id="KW-0325">Glycoprotein</keyword>
<dbReference type="PANTHER" id="PTHR12145">
    <property type="entry name" value="MANNAN ENDO-1,6-ALPHA-MANNOSIDASE DCW1"/>
    <property type="match status" value="1"/>
</dbReference>
<evidence type="ECO:0000256" key="2">
    <source>
        <dbReference type="ARBA" id="ARBA00004308"/>
    </source>
</evidence>
<evidence type="ECO:0000256" key="4">
    <source>
        <dbReference type="ARBA" id="ARBA00012350"/>
    </source>
</evidence>
<keyword evidence="9 10" id="KW-0326">Glycosidase</keyword>
<feature type="chain" id="PRO_5040154179" description="Mannan endo-1,6-alpha-mannosidase" evidence="12">
    <location>
        <begin position="24"/>
        <end position="472"/>
    </location>
</feature>
<dbReference type="Proteomes" id="UP000781932">
    <property type="component" value="Unassembled WGS sequence"/>
</dbReference>